<evidence type="ECO:0000313" key="2">
    <source>
        <dbReference type="Proteomes" id="UP001152888"/>
    </source>
</evidence>
<reference evidence="1" key="1">
    <citation type="submission" date="2022-03" db="EMBL/GenBank/DDBJ databases">
        <authorList>
            <person name="Sayadi A."/>
        </authorList>
    </citation>
    <scope>NUCLEOTIDE SEQUENCE</scope>
</reference>
<gene>
    <name evidence="1" type="ORF">ACAOBT_LOCUS26053</name>
</gene>
<organism evidence="1 2">
    <name type="scientific">Acanthoscelides obtectus</name>
    <name type="common">Bean weevil</name>
    <name type="synonym">Bruchus obtectus</name>
    <dbReference type="NCBI Taxonomy" id="200917"/>
    <lineage>
        <taxon>Eukaryota</taxon>
        <taxon>Metazoa</taxon>
        <taxon>Ecdysozoa</taxon>
        <taxon>Arthropoda</taxon>
        <taxon>Hexapoda</taxon>
        <taxon>Insecta</taxon>
        <taxon>Pterygota</taxon>
        <taxon>Neoptera</taxon>
        <taxon>Endopterygota</taxon>
        <taxon>Coleoptera</taxon>
        <taxon>Polyphaga</taxon>
        <taxon>Cucujiformia</taxon>
        <taxon>Chrysomeloidea</taxon>
        <taxon>Chrysomelidae</taxon>
        <taxon>Bruchinae</taxon>
        <taxon>Bruchini</taxon>
        <taxon>Acanthoscelides</taxon>
    </lineage>
</organism>
<proteinExistence type="predicted"/>
<sequence length="83" mass="9576">MSFGFENIVPTHCIMKSKPNHNHEILPVRRCRHHGLNRRNGPGPELSFQRVALHLHRNDGQLLFRFLSPATQPVYWSLPGSLI</sequence>
<accession>A0A9P0LY12</accession>
<dbReference type="AlphaFoldDB" id="A0A9P0LY12"/>
<dbReference type="Proteomes" id="UP001152888">
    <property type="component" value="Unassembled WGS sequence"/>
</dbReference>
<keyword evidence="2" id="KW-1185">Reference proteome</keyword>
<evidence type="ECO:0000313" key="1">
    <source>
        <dbReference type="EMBL" id="CAH2001219.1"/>
    </source>
</evidence>
<name>A0A9P0LY12_ACAOB</name>
<comment type="caution">
    <text evidence="1">The sequence shown here is derived from an EMBL/GenBank/DDBJ whole genome shotgun (WGS) entry which is preliminary data.</text>
</comment>
<protein>
    <submittedName>
        <fullName evidence="1">Uncharacterized protein</fullName>
    </submittedName>
</protein>
<dbReference type="EMBL" id="CAKOFQ010007440">
    <property type="protein sequence ID" value="CAH2001219.1"/>
    <property type="molecule type" value="Genomic_DNA"/>
</dbReference>